<evidence type="ECO:0008006" key="5">
    <source>
        <dbReference type="Google" id="ProtNLM"/>
    </source>
</evidence>
<feature type="compositionally biased region" description="Low complexity" evidence="1">
    <location>
        <begin position="25"/>
        <end position="37"/>
    </location>
</feature>
<evidence type="ECO:0000313" key="3">
    <source>
        <dbReference type="EMBL" id="MBB3666913.1"/>
    </source>
</evidence>
<evidence type="ECO:0000256" key="1">
    <source>
        <dbReference type="SAM" id="MobiDB-lite"/>
    </source>
</evidence>
<feature type="signal peptide" evidence="2">
    <location>
        <begin position="1"/>
        <end position="26"/>
    </location>
</feature>
<dbReference type="EMBL" id="JACIBT010000001">
    <property type="protein sequence ID" value="MBB3666913.1"/>
    <property type="molecule type" value="Genomic_DNA"/>
</dbReference>
<feature type="compositionally biased region" description="Acidic residues" evidence="1">
    <location>
        <begin position="38"/>
        <end position="50"/>
    </location>
</feature>
<gene>
    <name evidence="3" type="ORF">FHX47_000506</name>
</gene>
<feature type="region of interest" description="Disordered" evidence="1">
    <location>
        <begin position="25"/>
        <end position="50"/>
    </location>
</feature>
<feature type="chain" id="PRO_5031474131" description="LppP/LprE lipoprotein" evidence="2">
    <location>
        <begin position="27"/>
        <end position="241"/>
    </location>
</feature>
<proteinExistence type="predicted"/>
<evidence type="ECO:0000256" key="2">
    <source>
        <dbReference type="SAM" id="SignalP"/>
    </source>
</evidence>
<keyword evidence="4" id="KW-1185">Reference proteome</keyword>
<keyword evidence="2" id="KW-0732">Signal</keyword>
<name>A0A7W5TT07_9MICC</name>
<reference evidence="3 4" key="1">
    <citation type="submission" date="2020-08" db="EMBL/GenBank/DDBJ databases">
        <title>Sequencing the genomes of 1000 actinobacteria strains.</title>
        <authorList>
            <person name="Klenk H.-P."/>
        </authorList>
    </citation>
    <scope>NUCLEOTIDE SEQUENCE [LARGE SCALE GENOMIC DNA]</scope>
    <source>
        <strain evidence="3 4">DSM 28238</strain>
    </source>
</reference>
<sequence length="241" mass="25465">MKKTDRTTFAAALALVGLLAAGCADVEPSSAPPSESSEPAETEAAEPEEWEPHDDLFELWIDDDTGPAAAYEAVLDMGYSPDGNGIIELPGAADWATAPNSELWDVDVFYDLDVLVEERAPATPDREMSAVDCVTEWEDVDALALQSAPEGNATYGPGADAGPTCFDAPGGAPTAPAVRHVHYLCQAANTTARALVSHIDEEAAVWTPEQTTGKGRQCFGFGGDEVAVHQVEVVNHQVGRK</sequence>
<protein>
    <recommendedName>
        <fullName evidence="5">LppP/LprE lipoprotein</fullName>
    </recommendedName>
</protein>
<dbReference type="Proteomes" id="UP000547528">
    <property type="component" value="Unassembled WGS sequence"/>
</dbReference>
<dbReference type="AlphaFoldDB" id="A0A7W5TT07"/>
<dbReference type="RefSeq" id="WP_183357298.1">
    <property type="nucleotide sequence ID" value="NZ_BAABKR010000001.1"/>
</dbReference>
<comment type="caution">
    <text evidence="3">The sequence shown here is derived from an EMBL/GenBank/DDBJ whole genome shotgun (WGS) entry which is preliminary data.</text>
</comment>
<organism evidence="3 4">
    <name type="scientific">Garicola koreensis</name>
    <dbReference type="NCBI Taxonomy" id="1262554"/>
    <lineage>
        <taxon>Bacteria</taxon>
        <taxon>Bacillati</taxon>
        <taxon>Actinomycetota</taxon>
        <taxon>Actinomycetes</taxon>
        <taxon>Micrococcales</taxon>
        <taxon>Micrococcaceae</taxon>
        <taxon>Garicola</taxon>
    </lineage>
</organism>
<evidence type="ECO:0000313" key="4">
    <source>
        <dbReference type="Proteomes" id="UP000547528"/>
    </source>
</evidence>
<dbReference type="PROSITE" id="PS51257">
    <property type="entry name" value="PROKAR_LIPOPROTEIN"/>
    <property type="match status" value="1"/>
</dbReference>
<accession>A0A7W5TT07</accession>